<dbReference type="EMBL" id="FMXE01000008">
    <property type="protein sequence ID" value="SDA62454.1"/>
    <property type="molecule type" value="Genomic_DNA"/>
</dbReference>
<accession>A0A1G5WX37</accession>
<feature type="compositionally biased region" description="Low complexity" evidence="1">
    <location>
        <begin position="429"/>
        <end position="460"/>
    </location>
</feature>
<feature type="compositionally biased region" description="Gly residues" evidence="1">
    <location>
        <begin position="461"/>
        <end position="476"/>
    </location>
</feature>
<proteinExistence type="predicted"/>
<evidence type="ECO:0000313" key="3">
    <source>
        <dbReference type="EMBL" id="SDA62454.1"/>
    </source>
</evidence>
<dbReference type="AlphaFoldDB" id="A0A1G5WX37"/>
<evidence type="ECO:0000256" key="1">
    <source>
        <dbReference type="SAM" id="MobiDB-lite"/>
    </source>
</evidence>
<sequence length="476" mass="50771">MKKLPIIAASFLFGSIVVSSCSTNKMAASATDDNLYFMASDVKIATQYAVNNNNPQSFRNISQEPELAEQNFSARNVNPEYISRYQAMQNTSEDGVVYFEEEVANNQNQVGNIHAYDNYSTSGNRNNGFNSPNINFNFGMGMGFGGMMSPWGFYDPFWGPGFGFRPGLSLGIGLGWGNPFMGGGFGWGNPWRNPFMGFGGMMSPWGFYDPFFGPGFGMMGYGMGFSPWGRPIHAGRPIFILPGAEGDRRTVYGARPTRGATLANSGMRSSQAGVIPSTARAQARGYASAVDNSSARRLVPSENSRVASRDFSNSQNDYYNSGRSRVAPTTRNTNSPASDRGVSTRSRSTIPSARTPNNLNPSSNTRTYSPSGTSSPAYNNNRSTSPSFNRSTSPSYNRSTAPSYNRSTNPTNNNRVVTPSRTNSTPTFSAPSRSSGGGSFSAPSRSSGGGSFSAPSRSSGGFSGGSVGGSRGGRGN</sequence>
<dbReference type="STRING" id="279824.SAMN03080617_01363"/>
<feature type="compositionally biased region" description="Polar residues" evidence="1">
    <location>
        <begin position="297"/>
        <end position="404"/>
    </location>
</feature>
<organism evidence="3 4">
    <name type="scientific">Algoriphagus alkaliphilus</name>
    <dbReference type="NCBI Taxonomy" id="279824"/>
    <lineage>
        <taxon>Bacteria</taxon>
        <taxon>Pseudomonadati</taxon>
        <taxon>Bacteroidota</taxon>
        <taxon>Cytophagia</taxon>
        <taxon>Cytophagales</taxon>
        <taxon>Cyclobacteriaceae</taxon>
        <taxon>Algoriphagus</taxon>
    </lineage>
</organism>
<evidence type="ECO:0000313" key="4">
    <source>
        <dbReference type="Proteomes" id="UP000198756"/>
    </source>
</evidence>
<evidence type="ECO:0000256" key="2">
    <source>
        <dbReference type="SAM" id="SignalP"/>
    </source>
</evidence>
<gene>
    <name evidence="3" type="ORF">SAMN03080617_01363</name>
</gene>
<keyword evidence="4" id="KW-1185">Reference proteome</keyword>
<reference evidence="4" key="1">
    <citation type="submission" date="2016-10" db="EMBL/GenBank/DDBJ databases">
        <authorList>
            <person name="Varghese N."/>
            <person name="Submissions S."/>
        </authorList>
    </citation>
    <scope>NUCLEOTIDE SEQUENCE [LARGE SCALE GENOMIC DNA]</scope>
    <source>
        <strain evidence="4">DSM 22703</strain>
    </source>
</reference>
<feature type="region of interest" description="Disordered" evidence="1">
    <location>
        <begin position="297"/>
        <end position="476"/>
    </location>
</feature>
<dbReference type="RefSeq" id="WP_175454177.1">
    <property type="nucleotide sequence ID" value="NZ_FMXE01000008.1"/>
</dbReference>
<keyword evidence="2" id="KW-0732">Signal</keyword>
<name>A0A1G5WX37_9BACT</name>
<protein>
    <submittedName>
        <fullName evidence="3">Uncharacterized protein</fullName>
    </submittedName>
</protein>
<feature type="compositionally biased region" description="Low complexity" evidence="1">
    <location>
        <begin position="405"/>
        <end position="420"/>
    </location>
</feature>
<feature type="signal peptide" evidence="2">
    <location>
        <begin position="1"/>
        <end position="27"/>
    </location>
</feature>
<feature type="chain" id="PRO_5011746437" evidence="2">
    <location>
        <begin position="28"/>
        <end position="476"/>
    </location>
</feature>
<dbReference type="Proteomes" id="UP000198756">
    <property type="component" value="Unassembled WGS sequence"/>
</dbReference>
<dbReference type="PROSITE" id="PS51257">
    <property type="entry name" value="PROKAR_LIPOPROTEIN"/>
    <property type="match status" value="1"/>
</dbReference>